<protein>
    <submittedName>
        <fullName evidence="3">NAD-dependent epimerase/dehydratase</fullName>
    </submittedName>
</protein>
<dbReference type="AlphaFoldDB" id="A0A7U6GKW6"/>
<dbReference type="Gene3D" id="3.40.50.720">
    <property type="entry name" value="NAD(P)-binding Rossmann-like Domain"/>
    <property type="match status" value="1"/>
</dbReference>
<dbReference type="CDD" id="cd05266">
    <property type="entry name" value="SDR_a4"/>
    <property type="match status" value="1"/>
</dbReference>
<dbReference type="Pfam" id="PF01370">
    <property type="entry name" value="Epimerase"/>
    <property type="match status" value="1"/>
</dbReference>
<dbReference type="InterPro" id="IPR036291">
    <property type="entry name" value="NAD(P)-bd_dom_sf"/>
</dbReference>
<name>A0A7U6GKW6_9GAMM</name>
<evidence type="ECO:0000256" key="1">
    <source>
        <dbReference type="ARBA" id="ARBA00023027"/>
    </source>
</evidence>
<keyword evidence="4" id="KW-1185">Reference proteome</keyword>
<gene>
    <name evidence="3" type="ORF">TBH_C2621</name>
</gene>
<dbReference type="RefSeq" id="WP_041069282.1">
    <property type="nucleotide sequence ID" value="NZ_AP012273.1"/>
</dbReference>
<dbReference type="EMBL" id="AP012273">
    <property type="protein sequence ID" value="BAO45527.1"/>
    <property type="molecule type" value="Genomic_DNA"/>
</dbReference>
<organism evidence="3 4">
    <name type="scientific">Thiolapillus brandeum</name>
    <dbReference type="NCBI Taxonomy" id="1076588"/>
    <lineage>
        <taxon>Bacteria</taxon>
        <taxon>Pseudomonadati</taxon>
        <taxon>Pseudomonadota</taxon>
        <taxon>Gammaproteobacteria</taxon>
        <taxon>Chromatiales</taxon>
        <taxon>Sedimenticolaceae</taxon>
        <taxon>Thiolapillus</taxon>
    </lineage>
</organism>
<dbReference type="PANTHER" id="PTHR43574">
    <property type="entry name" value="EPIMERASE-RELATED"/>
    <property type="match status" value="1"/>
</dbReference>
<reference evidence="3 4" key="1">
    <citation type="journal article" date="2014" name="PLoS ONE">
        <title>Physiological and genomic features of a novel sulfur-oxidizing gammaproteobacterium belonging to a previously uncultivated symbiotic lineage isolated from a hydrothermal vent.</title>
        <authorList>
            <person name="Nunoura T."/>
            <person name="Takaki Y."/>
            <person name="Kazama H."/>
            <person name="Kakuta J."/>
            <person name="Shimamura S."/>
            <person name="Makita H."/>
            <person name="Hirai M."/>
            <person name="Miyazaki M."/>
            <person name="Takai K."/>
        </authorList>
    </citation>
    <scope>NUCLEOTIDE SEQUENCE [LARGE SCALE GENOMIC DNA]</scope>
    <source>
        <strain evidence="3 4">Hiromi1</strain>
    </source>
</reference>
<dbReference type="KEGG" id="tbn:TBH_C2621"/>
<keyword evidence="1" id="KW-0520">NAD</keyword>
<dbReference type="Proteomes" id="UP000031631">
    <property type="component" value="Chromosome"/>
</dbReference>
<evidence type="ECO:0000259" key="2">
    <source>
        <dbReference type="Pfam" id="PF01370"/>
    </source>
</evidence>
<dbReference type="SUPFAM" id="SSF51735">
    <property type="entry name" value="NAD(P)-binding Rossmann-fold domains"/>
    <property type="match status" value="1"/>
</dbReference>
<dbReference type="InterPro" id="IPR001509">
    <property type="entry name" value="Epimerase_deHydtase"/>
</dbReference>
<accession>A0A7U6GKW6</accession>
<sequence>MGNEKALIVGCGYVGLRLAMALPGGLARGLVRSAESLGELERQGIPGLQRDLDQPVEIGWPTAGAVVWYLVPPPRSGVVDLRLKHFLRALKDSGQPRRVVLLSTTGVYGHCQGEWVDEHRPPAPVADRARRRLDAEQQLQQWGEQTDGEWVILRVAGIYGPGKLPLERLRQGKPMVGENEAPWTNRIHAHDLVQVCMAAMERGRSGSIYNVTDGQPDNMAHYFNCVADAAGLSRPPVIDLAQAQSSLSAGMRSYLAESRRIDNSRMLRELGVTLRYPDLDSGLRTCFPENDAIE</sequence>
<feature type="domain" description="NAD-dependent epimerase/dehydratase" evidence="2">
    <location>
        <begin position="87"/>
        <end position="211"/>
    </location>
</feature>
<evidence type="ECO:0000313" key="3">
    <source>
        <dbReference type="EMBL" id="BAO45527.1"/>
    </source>
</evidence>
<dbReference type="OrthoDB" id="9808276at2"/>
<evidence type="ECO:0000313" key="4">
    <source>
        <dbReference type="Proteomes" id="UP000031631"/>
    </source>
</evidence>
<proteinExistence type="predicted"/>